<comment type="caution">
    <text evidence="1">The sequence shown here is derived from an EMBL/GenBank/DDBJ whole genome shotgun (WGS) entry which is preliminary data.</text>
</comment>
<proteinExistence type="predicted"/>
<sequence length="134" mass="15150">MGKRDNLDVGQLNVVHEHLVSPAKVLLPPLHIKLELIKQFVKALDKEGRCFQYLPQKFSHIREATLKEGIFGGPQIRKLFGDQNFGKTMLKKEKNAWVAFKKVVQGFLGNETDENYKFLGSILMGILPESAVSD</sequence>
<dbReference type="Proteomes" id="UP001239111">
    <property type="component" value="Chromosome 3"/>
</dbReference>
<evidence type="ECO:0000313" key="1">
    <source>
        <dbReference type="EMBL" id="KAJ8672278.1"/>
    </source>
</evidence>
<reference evidence="1" key="1">
    <citation type="submission" date="2023-04" db="EMBL/GenBank/DDBJ databases">
        <title>A chromosome-level genome assembly of the parasitoid wasp Eretmocerus hayati.</title>
        <authorList>
            <person name="Zhong Y."/>
            <person name="Liu S."/>
            <person name="Liu Y."/>
        </authorList>
    </citation>
    <scope>NUCLEOTIDE SEQUENCE</scope>
    <source>
        <strain evidence="1">ZJU_SS_LIU_2023</strain>
    </source>
</reference>
<protein>
    <submittedName>
        <fullName evidence="1">Uncharacterized protein</fullName>
    </submittedName>
</protein>
<gene>
    <name evidence="1" type="ORF">QAD02_003537</name>
</gene>
<keyword evidence="2" id="KW-1185">Reference proteome</keyword>
<evidence type="ECO:0000313" key="2">
    <source>
        <dbReference type="Proteomes" id="UP001239111"/>
    </source>
</evidence>
<accession>A0ACC2NM40</accession>
<organism evidence="1 2">
    <name type="scientific">Eretmocerus hayati</name>
    <dbReference type="NCBI Taxonomy" id="131215"/>
    <lineage>
        <taxon>Eukaryota</taxon>
        <taxon>Metazoa</taxon>
        <taxon>Ecdysozoa</taxon>
        <taxon>Arthropoda</taxon>
        <taxon>Hexapoda</taxon>
        <taxon>Insecta</taxon>
        <taxon>Pterygota</taxon>
        <taxon>Neoptera</taxon>
        <taxon>Endopterygota</taxon>
        <taxon>Hymenoptera</taxon>
        <taxon>Apocrita</taxon>
        <taxon>Proctotrupomorpha</taxon>
        <taxon>Chalcidoidea</taxon>
        <taxon>Aphelinidae</taxon>
        <taxon>Aphelininae</taxon>
        <taxon>Eretmocerus</taxon>
    </lineage>
</organism>
<dbReference type="EMBL" id="CM056743">
    <property type="protein sequence ID" value="KAJ8672278.1"/>
    <property type="molecule type" value="Genomic_DNA"/>
</dbReference>
<name>A0ACC2NM40_9HYME</name>